<dbReference type="HOGENOM" id="CLU_3285151_0_0_10"/>
<evidence type="ECO:0000313" key="2">
    <source>
        <dbReference type="Proteomes" id="UP000003452"/>
    </source>
</evidence>
<organism evidence="1 2">
    <name type="scientific">Phocaeicola plebeius (strain DSM 17135 / JCM 12973 / CCUG 54634 / M2)</name>
    <name type="common">Bacteroides plebeius</name>
    <dbReference type="NCBI Taxonomy" id="484018"/>
    <lineage>
        <taxon>Bacteria</taxon>
        <taxon>Pseudomonadati</taxon>
        <taxon>Bacteroidota</taxon>
        <taxon>Bacteroidia</taxon>
        <taxon>Bacteroidales</taxon>
        <taxon>Bacteroidaceae</taxon>
        <taxon>Phocaeicola</taxon>
    </lineage>
</organism>
<dbReference type="AlphaFoldDB" id="B5D2Z5"/>
<gene>
    <name evidence="1" type="ORF">BACPLE_03385</name>
</gene>
<dbReference type="Proteomes" id="UP000003452">
    <property type="component" value="Unassembled WGS sequence"/>
</dbReference>
<reference evidence="1 2" key="1">
    <citation type="submission" date="2008-08" db="EMBL/GenBank/DDBJ databases">
        <title>Draft genome sequence of Bacteroides plebeius (DSM 17135).</title>
        <authorList>
            <person name="Sudarsanam P."/>
            <person name="Ley R."/>
            <person name="Guruge J."/>
            <person name="Turnbaugh P.J."/>
            <person name="Mahowald M."/>
            <person name="Liep D."/>
            <person name="Gordon J."/>
        </authorList>
    </citation>
    <scope>NUCLEOTIDE SEQUENCE [LARGE SCALE GENOMIC DNA]</scope>
    <source>
        <strain evidence="2">DSM 17135 / JCM 12973 / M2</strain>
    </source>
</reference>
<protein>
    <submittedName>
        <fullName evidence="1">Uncharacterized protein</fullName>
    </submittedName>
</protein>
<sequence length="40" mass="4484">MVLCSGATLPVNIIKTELFYAMTEIDITEISIDKNPKHYA</sequence>
<proteinExistence type="predicted"/>
<dbReference type="EMBL" id="ABQC02000024">
    <property type="protein sequence ID" value="EDY93945.1"/>
    <property type="molecule type" value="Genomic_DNA"/>
</dbReference>
<reference evidence="1 2" key="2">
    <citation type="submission" date="2008-08" db="EMBL/GenBank/DDBJ databases">
        <authorList>
            <person name="Fulton L."/>
            <person name="Clifton S."/>
            <person name="Fulton B."/>
            <person name="Xu J."/>
            <person name="Minx P."/>
            <person name="Pepin K.H."/>
            <person name="Johnson M."/>
            <person name="Thiruvilangam P."/>
            <person name="Bhonagiri V."/>
            <person name="Nash W.E."/>
            <person name="Mardis E.R."/>
            <person name="Wilson R.K."/>
        </authorList>
    </citation>
    <scope>NUCLEOTIDE SEQUENCE [LARGE SCALE GENOMIC DNA]</scope>
    <source>
        <strain evidence="2">DSM 17135 / JCM 12973 / M2</strain>
    </source>
</reference>
<evidence type="ECO:0000313" key="1">
    <source>
        <dbReference type="EMBL" id="EDY93945.1"/>
    </source>
</evidence>
<name>B5D2Z5_PHOPM</name>
<comment type="caution">
    <text evidence="1">The sequence shown here is derived from an EMBL/GenBank/DDBJ whole genome shotgun (WGS) entry which is preliminary data.</text>
</comment>
<accession>B5D2Z5</accession>